<protein>
    <submittedName>
        <fullName evidence="3">Uncharacterized protein</fullName>
    </submittedName>
</protein>
<organism evidence="3 4">
    <name type="scientific">Tetraparma gracilis</name>
    <dbReference type="NCBI Taxonomy" id="2962635"/>
    <lineage>
        <taxon>Eukaryota</taxon>
        <taxon>Sar</taxon>
        <taxon>Stramenopiles</taxon>
        <taxon>Ochrophyta</taxon>
        <taxon>Bolidophyceae</taxon>
        <taxon>Parmales</taxon>
        <taxon>Triparmaceae</taxon>
        <taxon>Tetraparma</taxon>
    </lineage>
</organism>
<evidence type="ECO:0000313" key="3">
    <source>
        <dbReference type="EMBL" id="GMI33936.1"/>
    </source>
</evidence>
<reference evidence="3 4" key="1">
    <citation type="journal article" date="2023" name="Commun. Biol.">
        <title>Genome analysis of Parmales, the sister group of diatoms, reveals the evolutionary specialization of diatoms from phago-mixotrophs to photoautotrophs.</title>
        <authorList>
            <person name="Ban H."/>
            <person name="Sato S."/>
            <person name="Yoshikawa S."/>
            <person name="Yamada K."/>
            <person name="Nakamura Y."/>
            <person name="Ichinomiya M."/>
            <person name="Sato N."/>
            <person name="Blanc-Mathieu R."/>
            <person name="Endo H."/>
            <person name="Kuwata A."/>
            <person name="Ogata H."/>
        </authorList>
    </citation>
    <scope>NUCLEOTIDE SEQUENCE [LARGE SCALE GENOMIC DNA]</scope>
</reference>
<keyword evidence="2" id="KW-0732">Signal</keyword>
<accession>A0ABQ6MWG6</accession>
<comment type="caution">
    <text evidence="3">The sequence shown here is derived from an EMBL/GenBank/DDBJ whole genome shotgun (WGS) entry which is preliminary data.</text>
</comment>
<name>A0ABQ6MWG6_9STRA</name>
<keyword evidence="1" id="KW-0472">Membrane</keyword>
<feature type="transmembrane region" description="Helical" evidence="1">
    <location>
        <begin position="607"/>
        <end position="628"/>
    </location>
</feature>
<dbReference type="Proteomes" id="UP001165060">
    <property type="component" value="Unassembled WGS sequence"/>
</dbReference>
<evidence type="ECO:0000256" key="1">
    <source>
        <dbReference type="SAM" id="Phobius"/>
    </source>
</evidence>
<feature type="chain" id="PRO_5047046632" evidence="2">
    <location>
        <begin position="20"/>
        <end position="650"/>
    </location>
</feature>
<evidence type="ECO:0000256" key="2">
    <source>
        <dbReference type="SAM" id="SignalP"/>
    </source>
</evidence>
<evidence type="ECO:0000313" key="4">
    <source>
        <dbReference type="Proteomes" id="UP001165060"/>
    </source>
</evidence>
<sequence length="650" mass="70289">MKFSIGALAVAVCAANASASQQTDIWDNSCVNSPDVSRCEAALSKPGADWSAVQGQDPYGQGDLSYWTDMVTMALATYAPYFDERMNDDLLGSNNPGTDTTSYVALSEIKARIAALPACQEDGTCYRGNELGLLRLNEAFYPECAGDGDCGIALGISKENHEKVRPVLDEIFGDGTTDGRLGLTGNKWSKAELRTSADYFLKDRNTIDVKVDSGIWTTMVLHEKALGLSVTYEEGKEFVDFQAKAVVITALPSGVVSALGWALGLEDALARKARYLERYEEAIKRQIASGYITTLDAADAAGIKLAARGFLDALIFAGGLSVPGVIMAGMASYYTGLTEAHLPAGEKFDIDDPTQAPLLVFECIRNYPPVLGVPYIQTDSGYRHAPLAGMGGYDKAAYGEDAREFKIRGDFNYYHSRSIDWADSGAPVEGKPWTSHICPAKAMSYNMILAFWEALGPTNWSPDPEVPISRENGPVWWTSPVLNRECQSMGTHVGSYEASRAAAERHEGGNCHWLSWCSDDMTCKYSKWWHSTGVCRIDGNVKFLGEGCSSDDQCDNYLTKEKGGVDLECSSGKCFFADGNTCANDVGLEFINDDEYRADGASAGADAFAWLTVLGGGGGLVGAGAFFLRQPARNLKNAQDKHTKMTDDTL</sequence>
<gene>
    <name evidence="3" type="ORF">TeGR_g14784</name>
</gene>
<keyword evidence="1" id="KW-1133">Transmembrane helix</keyword>
<feature type="signal peptide" evidence="2">
    <location>
        <begin position="1"/>
        <end position="19"/>
    </location>
</feature>
<keyword evidence="1" id="KW-0812">Transmembrane</keyword>
<keyword evidence="4" id="KW-1185">Reference proteome</keyword>
<dbReference type="EMBL" id="BRYB01003275">
    <property type="protein sequence ID" value="GMI33936.1"/>
    <property type="molecule type" value="Genomic_DNA"/>
</dbReference>
<proteinExistence type="predicted"/>